<reference evidence="1" key="2">
    <citation type="journal article" date="2021" name="PeerJ">
        <title>Extensive microbial diversity within the chicken gut microbiome revealed by metagenomics and culture.</title>
        <authorList>
            <person name="Gilroy R."/>
            <person name="Ravi A."/>
            <person name="Getino M."/>
            <person name="Pursley I."/>
            <person name="Horton D.L."/>
            <person name="Alikhan N.F."/>
            <person name="Baker D."/>
            <person name="Gharbi K."/>
            <person name="Hall N."/>
            <person name="Watson M."/>
            <person name="Adriaenssens E.M."/>
            <person name="Foster-Nyarko E."/>
            <person name="Jarju S."/>
            <person name="Secka A."/>
            <person name="Antonio M."/>
            <person name="Oren A."/>
            <person name="Chaudhuri R.R."/>
            <person name="La Ragione R."/>
            <person name="Hildebrand F."/>
            <person name="Pallen M.J."/>
        </authorList>
    </citation>
    <scope>NUCLEOTIDE SEQUENCE</scope>
    <source>
        <strain evidence="1">CHK187-14744</strain>
    </source>
</reference>
<evidence type="ECO:0000313" key="2">
    <source>
        <dbReference type="Proteomes" id="UP000824164"/>
    </source>
</evidence>
<protein>
    <recommendedName>
        <fullName evidence="3">Lipoprotein</fullName>
    </recommendedName>
</protein>
<evidence type="ECO:0000313" key="1">
    <source>
        <dbReference type="EMBL" id="HIU03638.1"/>
    </source>
</evidence>
<evidence type="ECO:0008006" key="3">
    <source>
        <dbReference type="Google" id="ProtNLM"/>
    </source>
</evidence>
<dbReference type="EMBL" id="DVLT01000066">
    <property type="protein sequence ID" value="HIU03638.1"/>
    <property type="molecule type" value="Genomic_DNA"/>
</dbReference>
<proteinExistence type="predicted"/>
<dbReference type="AlphaFoldDB" id="A0A9D1HI22"/>
<dbReference type="PROSITE" id="PS51257">
    <property type="entry name" value="PROKAR_LIPOPROTEIN"/>
    <property type="match status" value="1"/>
</dbReference>
<accession>A0A9D1HI22</accession>
<organism evidence="1 2">
    <name type="scientific">Candidatus Onthocola gallistercoris</name>
    <dbReference type="NCBI Taxonomy" id="2840876"/>
    <lineage>
        <taxon>Bacteria</taxon>
        <taxon>Bacillati</taxon>
        <taxon>Bacillota</taxon>
        <taxon>Bacilli</taxon>
        <taxon>Candidatus Onthocola</taxon>
    </lineage>
</organism>
<gene>
    <name evidence="1" type="ORF">IAB63_10345</name>
</gene>
<name>A0A9D1HI22_9FIRM</name>
<sequence>MKRKSIALLMILCLALMGILGGCGGEKVDAQSLLNEVTSNMESKKSMDATMTMNFDGSIGGSSNGVDASVDMTMDINMDVQSVKDGVTYIVGDLSVSMLGMDVATTIESYSETVDGTEFTYSKTDDSGWEVSESTVEDGSEDATMDLSQMISEGAATATLAEDTQEVNGKEAYVVTVGVGGDALADILSMSGDTGSSLMDTEGLDLSNITLETLMYIDAKERVLLKMDMDLAELGTTMFGSMGEEMGATVNLNEFKLSFAFNGFDTVSDLSIPEDVKSSATSGSLADELDSSMGIVTESDTETEAASGLEGPVTDANGNYILSDYVDDSLQASIGSIDGYELFYGSDTMLSFQNADYTDLTYSFRETDDVKQDVSNLSYMQGDSDYTDIVEGDIQTKTVGDHEVSWFRLDYVFMGDSPCVDYYAWIDAGNGTKLICEVSTMGYQEAPNIDDSIVDTIFANVSLVQGSEL</sequence>
<reference evidence="1" key="1">
    <citation type="submission" date="2020-10" db="EMBL/GenBank/DDBJ databases">
        <authorList>
            <person name="Gilroy R."/>
        </authorList>
    </citation>
    <scope>NUCLEOTIDE SEQUENCE</scope>
    <source>
        <strain evidence="1">CHK187-14744</strain>
    </source>
</reference>
<comment type="caution">
    <text evidence="1">The sequence shown here is derived from an EMBL/GenBank/DDBJ whole genome shotgun (WGS) entry which is preliminary data.</text>
</comment>
<dbReference type="Gene3D" id="2.50.20.20">
    <property type="match status" value="1"/>
</dbReference>
<dbReference type="Proteomes" id="UP000824164">
    <property type="component" value="Unassembled WGS sequence"/>
</dbReference>